<protein>
    <submittedName>
        <fullName evidence="3">Rhodanese-like domain-containing protein</fullName>
    </submittedName>
</protein>
<dbReference type="EMBL" id="JAENHM010000008">
    <property type="protein sequence ID" value="MBK1836332.1"/>
    <property type="molecule type" value="Genomic_DNA"/>
</dbReference>
<sequence length="137" mass="14730">MFLCQLFRRLIPAAPPDPRKGESRNAEGQNGADRIRQIDAATAIQWQAKGEAVIVDVREPHEHAAGHVPGAILNPLSRFDPSRVPAEPGKHLVFHCQGGTRCGPAAERMMAAGYTGTVNRLRGGFAAWVNAGGTVER</sequence>
<reference evidence="4" key="1">
    <citation type="submission" date="2021-01" db="EMBL/GenBank/DDBJ databases">
        <title>Genome public.</title>
        <authorList>
            <person name="Liu C."/>
            <person name="Sun Q."/>
        </authorList>
    </citation>
    <scope>NUCLEOTIDE SEQUENCE [LARGE SCALE GENOMIC DNA]</scope>
    <source>
        <strain evidence="4">YIM B02556</strain>
    </source>
</reference>
<dbReference type="Pfam" id="PF00581">
    <property type="entry name" value="Rhodanese"/>
    <property type="match status" value="1"/>
</dbReference>
<accession>A0ABS1EYT3</accession>
<dbReference type="RefSeq" id="WP_200190537.1">
    <property type="nucleotide sequence ID" value="NZ_JAENHM010000008.1"/>
</dbReference>
<dbReference type="Proteomes" id="UP000652760">
    <property type="component" value="Unassembled WGS sequence"/>
</dbReference>
<name>A0ABS1EYT3_9PROT</name>
<organism evidence="3 4">
    <name type="scientific">Azospirillum endophyticum</name>
    <dbReference type="NCBI Taxonomy" id="2800326"/>
    <lineage>
        <taxon>Bacteria</taxon>
        <taxon>Pseudomonadati</taxon>
        <taxon>Pseudomonadota</taxon>
        <taxon>Alphaproteobacteria</taxon>
        <taxon>Rhodospirillales</taxon>
        <taxon>Azospirillaceae</taxon>
        <taxon>Azospirillum</taxon>
    </lineage>
</organism>
<dbReference type="CDD" id="cd00158">
    <property type="entry name" value="RHOD"/>
    <property type="match status" value="1"/>
</dbReference>
<feature type="region of interest" description="Disordered" evidence="1">
    <location>
        <begin position="13"/>
        <end position="34"/>
    </location>
</feature>
<dbReference type="PANTHER" id="PTHR43031:SF7">
    <property type="entry name" value="NITRIC OXIDE REDUCTASE FLRD-NAD(+) REDUCTASE"/>
    <property type="match status" value="1"/>
</dbReference>
<comment type="caution">
    <text evidence="3">The sequence shown here is derived from an EMBL/GenBank/DDBJ whole genome shotgun (WGS) entry which is preliminary data.</text>
</comment>
<dbReference type="PROSITE" id="PS50206">
    <property type="entry name" value="RHODANESE_3"/>
    <property type="match status" value="1"/>
</dbReference>
<dbReference type="InterPro" id="IPR001763">
    <property type="entry name" value="Rhodanese-like_dom"/>
</dbReference>
<dbReference type="InterPro" id="IPR036873">
    <property type="entry name" value="Rhodanese-like_dom_sf"/>
</dbReference>
<dbReference type="SMART" id="SM00450">
    <property type="entry name" value="RHOD"/>
    <property type="match status" value="1"/>
</dbReference>
<dbReference type="SUPFAM" id="SSF52821">
    <property type="entry name" value="Rhodanese/Cell cycle control phosphatase"/>
    <property type="match status" value="1"/>
</dbReference>
<evidence type="ECO:0000313" key="4">
    <source>
        <dbReference type="Proteomes" id="UP000652760"/>
    </source>
</evidence>
<evidence type="ECO:0000256" key="1">
    <source>
        <dbReference type="SAM" id="MobiDB-lite"/>
    </source>
</evidence>
<dbReference type="InterPro" id="IPR050229">
    <property type="entry name" value="GlpE_sulfurtransferase"/>
</dbReference>
<keyword evidence="4" id="KW-1185">Reference proteome</keyword>
<feature type="domain" description="Rhodanese" evidence="2">
    <location>
        <begin position="48"/>
        <end position="137"/>
    </location>
</feature>
<dbReference type="Gene3D" id="3.40.250.10">
    <property type="entry name" value="Rhodanese-like domain"/>
    <property type="match status" value="1"/>
</dbReference>
<evidence type="ECO:0000313" key="3">
    <source>
        <dbReference type="EMBL" id="MBK1836332.1"/>
    </source>
</evidence>
<evidence type="ECO:0000259" key="2">
    <source>
        <dbReference type="PROSITE" id="PS50206"/>
    </source>
</evidence>
<gene>
    <name evidence="3" type="ORF">JHL17_02805</name>
</gene>
<dbReference type="PANTHER" id="PTHR43031">
    <property type="entry name" value="FAD-DEPENDENT OXIDOREDUCTASE"/>
    <property type="match status" value="1"/>
</dbReference>
<proteinExistence type="predicted"/>